<name>A0A0P1A5T1_PLAHL</name>
<keyword evidence="2" id="KW-1185">Reference proteome</keyword>
<accession>A0A0P1A5T1</accession>
<dbReference type="EMBL" id="CCYD01000041">
    <property type="protein sequence ID" value="CEG35265.1"/>
    <property type="molecule type" value="Genomic_DNA"/>
</dbReference>
<proteinExistence type="predicted"/>
<dbReference type="GeneID" id="36404447"/>
<protein>
    <submittedName>
        <fullName evidence="1">Uncharacterized protein</fullName>
    </submittedName>
</protein>
<reference evidence="2" key="1">
    <citation type="submission" date="2014-09" db="EMBL/GenBank/DDBJ databases">
        <authorList>
            <person name="Sharma Rahul"/>
            <person name="Thines Marco"/>
        </authorList>
    </citation>
    <scope>NUCLEOTIDE SEQUENCE [LARGE SCALE GENOMIC DNA]</scope>
</reference>
<dbReference type="Proteomes" id="UP000054928">
    <property type="component" value="Unassembled WGS sequence"/>
</dbReference>
<dbReference type="AlphaFoldDB" id="A0A0P1A5T1"/>
<sequence>MLQIVQQLHLKKTFASMESVETGVSTARRIIVSLAHDQKTCLPIGERKKLRTM</sequence>
<dbReference type="RefSeq" id="XP_024571634.1">
    <property type="nucleotide sequence ID" value="XM_024722260.1"/>
</dbReference>
<evidence type="ECO:0000313" key="2">
    <source>
        <dbReference type="Proteomes" id="UP000054928"/>
    </source>
</evidence>
<organism evidence="1 2">
    <name type="scientific">Plasmopara halstedii</name>
    <name type="common">Downy mildew of sunflower</name>
    <dbReference type="NCBI Taxonomy" id="4781"/>
    <lineage>
        <taxon>Eukaryota</taxon>
        <taxon>Sar</taxon>
        <taxon>Stramenopiles</taxon>
        <taxon>Oomycota</taxon>
        <taxon>Peronosporomycetes</taxon>
        <taxon>Peronosporales</taxon>
        <taxon>Peronosporaceae</taxon>
        <taxon>Plasmopara</taxon>
    </lineage>
</organism>
<evidence type="ECO:0000313" key="1">
    <source>
        <dbReference type="EMBL" id="CEG35265.1"/>
    </source>
</evidence>